<dbReference type="Proteomes" id="UP001060414">
    <property type="component" value="Chromosome"/>
</dbReference>
<gene>
    <name evidence="4" type="ORF">L9S41_09500</name>
</gene>
<evidence type="ECO:0000313" key="4">
    <source>
        <dbReference type="EMBL" id="UWZ77938.1"/>
    </source>
</evidence>
<dbReference type="InterPro" id="IPR011765">
    <property type="entry name" value="Pept_M16_N"/>
</dbReference>
<dbReference type="EMBL" id="CP092109">
    <property type="protein sequence ID" value="UWZ77938.1"/>
    <property type="molecule type" value="Genomic_DNA"/>
</dbReference>
<evidence type="ECO:0000259" key="3">
    <source>
        <dbReference type="Pfam" id="PF05193"/>
    </source>
</evidence>
<dbReference type="PANTHER" id="PTHR11851">
    <property type="entry name" value="METALLOPROTEASE"/>
    <property type="match status" value="1"/>
</dbReference>
<dbReference type="Pfam" id="PF05193">
    <property type="entry name" value="Peptidase_M16_C"/>
    <property type="match status" value="1"/>
</dbReference>
<feature type="domain" description="Peptidase M16 N-terminal" evidence="2">
    <location>
        <begin position="15"/>
        <end position="147"/>
    </location>
</feature>
<evidence type="ECO:0000259" key="2">
    <source>
        <dbReference type="Pfam" id="PF00675"/>
    </source>
</evidence>
<comment type="similarity">
    <text evidence="1">Belongs to the peptidase M16 family.</text>
</comment>
<name>A0ABY5ZFJ3_9BACT</name>
<reference evidence="4" key="1">
    <citation type="journal article" date="2022" name="Environ. Microbiol.">
        <title>Geoalkalibacter halelectricus SAP #1 sp. nov. possessing extracellular electron transfer and mineral#reducing capabilities from a haloalkaline environment.</title>
        <authorList>
            <person name="Yadav S."/>
            <person name="Singh R."/>
            <person name="Sundharam S.S."/>
            <person name="Chaudhary S."/>
            <person name="Krishnamurthi S."/>
            <person name="Patil S.A."/>
        </authorList>
    </citation>
    <scope>NUCLEOTIDE SEQUENCE</scope>
    <source>
        <strain evidence="4">SAP-1</strain>
    </source>
</reference>
<accession>A0ABY5ZFJ3</accession>
<dbReference type="InterPro" id="IPR050361">
    <property type="entry name" value="MPP/UQCRC_Complex"/>
</dbReference>
<protein>
    <submittedName>
        <fullName evidence="4">Insulinase family protein</fullName>
    </submittedName>
</protein>
<dbReference type="InterPro" id="IPR007863">
    <property type="entry name" value="Peptidase_M16_C"/>
</dbReference>
<feature type="domain" description="Peptidase M16 C-terminal" evidence="3">
    <location>
        <begin position="170"/>
        <end position="344"/>
    </location>
</feature>
<keyword evidence="5" id="KW-1185">Reference proteome</keyword>
<dbReference type="Pfam" id="PF00675">
    <property type="entry name" value="Peptidase_M16"/>
    <property type="match status" value="1"/>
</dbReference>
<evidence type="ECO:0000256" key="1">
    <source>
        <dbReference type="ARBA" id="ARBA00007261"/>
    </source>
</evidence>
<evidence type="ECO:0000313" key="5">
    <source>
        <dbReference type="Proteomes" id="UP001060414"/>
    </source>
</evidence>
<organism evidence="4 5">
    <name type="scientific">Geoalkalibacter halelectricus</name>
    <dbReference type="NCBI Taxonomy" id="2847045"/>
    <lineage>
        <taxon>Bacteria</taxon>
        <taxon>Pseudomonadati</taxon>
        <taxon>Thermodesulfobacteriota</taxon>
        <taxon>Desulfuromonadia</taxon>
        <taxon>Desulfuromonadales</taxon>
        <taxon>Geoalkalibacteraceae</taxon>
        <taxon>Geoalkalibacter</taxon>
    </lineage>
</organism>
<dbReference type="SUPFAM" id="SSF63411">
    <property type="entry name" value="LuxS/MPP-like metallohydrolase"/>
    <property type="match status" value="2"/>
</dbReference>
<dbReference type="Gene3D" id="3.30.830.10">
    <property type="entry name" value="Metalloenzyme, LuxS/M16 peptidase-like"/>
    <property type="match status" value="2"/>
</dbReference>
<dbReference type="RefSeq" id="WP_260746286.1">
    <property type="nucleotide sequence ID" value="NZ_CP092109.1"/>
</dbReference>
<dbReference type="InterPro" id="IPR011249">
    <property type="entry name" value="Metalloenz_LuxS/M16"/>
</dbReference>
<proteinExistence type="inferred from homology"/>
<sequence length="429" mass="47879">MPEFHQDTLANGLRVITVPMPHLHAAEMMFFFHVGSRHEAPEVAGVSHFLEHMVFRGNRDYPTGPDLERAFEAIGGYVNAATDIETTCYHSRLHPAHLDKATELFASMLLYPLLRDLDTERRVILEEALEDLNEHGEEINPDTLCARLLWPDHPLGRPPIGSRESIEAMRREDLEAHRARYYTPRNLVAVVAGRVEHADFVAAVERHFGRWQGDCAPPPLPFEAAGVRPGPHSRWVRDSGSQVSLQLAFRAPGRGDAGSLALRVLRRVLSGGGSARLMLRLREELGLTYGVEAQLMQTAETGALAIDLSLAPESLERAVAEVLRLLDDLCAVPVPEEELAGVVRAFLYELEFSCDFTEELAARYGWGATVGNLRTLERERREVAALTPEVLLQTARAIFRPEALCLAVVGPWSEDLKRRVTRLLKGFRS</sequence>
<dbReference type="PANTHER" id="PTHR11851:SF49">
    <property type="entry name" value="MITOCHONDRIAL-PROCESSING PEPTIDASE SUBUNIT ALPHA"/>
    <property type="match status" value="1"/>
</dbReference>